<evidence type="ECO:0000256" key="9">
    <source>
        <dbReference type="ARBA" id="ARBA00023306"/>
    </source>
</evidence>
<dbReference type="SUPFAM" id="SSF46938">
    <property type="entry name" value="CRAL/TRIO N-terminal domain"/>
    <property type="match status" value="1"/>
</dbReference>
<dbReference type="Pfam" id="PF03765">
    <property type="entry name" value="CRAL_TRIO_N"/>
    <property type="match status" value="1"/>
</dbReference>
<evidence type="ECO:0000256" key="10">
    <source>
        <dbReference type="SAM" id="MobiDB-lite"/>
    </source>
</evidence>
<dbReference type="PANTHER" id="PTHR45932:SF6">
    <property type="entry name" value="PATELLIN-3"/>
    <property type="match status" value="1"/>
</dbReference>
<feature type="domain" description="GOLD" evidence="12">
    <location>
        <begin position="397"/>
        <end position="499"/>
    </location>
</feature>
<dbReference type="EMBL" id="OZ021741">
    <property type="protein sequence ID" value="CAK9326085.1"/>
    <property type="molecule type" value="Genomic_DNA"/>
</dbReference>
<evidence type="ECO:0000313" key="13">
    <source>
        <dbReference type="EMBL" id="CAK9326085.1"/>
    </source>
</evidence>
<dbReference type="Gene3D" id="2.60.120.680">
    <property type="entry name" value="GOLD domain"/>
    <property type="match status" value="1"/>
</dbReference>
<keyword evidence="6" id="KW-0132">Cell division</keyword>
<dbReference type="Pfam" id="PF25099">
    <property type="entry name" value="GOLD_PATL1_C"/>
    <property type="match status" value="1"/>
</dbReference>
<dbReference type="InterPro" id="IPR001251">
    <property type="entry name" value="CRAL-TRIO_dom"/>
</dbReference>
<reference evidence="13 14" key="1">
    <citation type="submission" date="2024-03" db="EMBL/GenBank/DDBJ databases">
        <authorList>
            <person name="Gkanogiannis A."/>
            <person name="Becerra Lopez-Lavalle L."/>
        </authorList>
    </citation>
    <scope>NUCLEOTIDE SEQUENCE [LARGE SCALE GENOMIC DNA]</scope>
</reference>
<keyword evidence="9" id="KW-0131">Cell cycle</keyword>
<keyword evidence="8" id="KW-0472">Membrane</keyword>
<evidence type="ECO:0000256" key="8">
    <source>
        <dbReference type="ARBA" id="ARBA00023136"/>
    </source>
</evidence>
<dbReference type="InterPro" id="IPR009038">
    <property type="entry name" value="GOLD_dom"/>
</dbReference>
<evidence type="ECO:0000259" key="12">
    <source>
        <dbReference type="PROSITE" id="PS50866"/>
    </source>
</evidence>
<evidence type="ECO:0000256" key="4">
    <source>
        <dbReference type="ARBA" id="ARBA00022448"/>
    </source>
</evidence>
<proteinExistence type="inferred from homology"/>
<dbReference type="SMART" id="SM00516">
    <property type="entry name" value="SEC14"/>
    <property type="match status" value="1"/>
</dbReference>
<dbReference type="SUPFAM" id="SSF52087">
    <property type="entry name" value="CRAL/TRIO domain"/>
    <property type="match status" value="1"/>
</dbReference>
<protein>
    <submittedName>
        <fullName evidence="13">Uncharacterized protein</fullName>
    </submittedName>
</protein>
<evidence type="ECO:0000256" key="3">
    <source>
        <dbReference type="ARBA" id="ARBA00007155"/>
    </source>
</evidence>
<keyword evidence="7" id="KW-0446">Lipid-binding</keyword>
<dbReference type="PROSITE" id="PS50191">
    <property type="entry name" value="CRAL_TRIO"/>
    <property type="match status" value="1"/>
</dbReference>
<keyword evidence="14" id="KW-1185">Reference proteome</keyword>
<comment type="similarity">
    <text evidence="3">Belongs to the patellin family.</text>
</comment>
<evidence type="ECO:0000256" key="1">
    <source>
        <dbReference type="ARBA" id="ARBA00004370"/>
    </source>
</evidence>
<feature type="domain" description="CRAL-TRIO" evidence="11">
    <location>
        <begin position="215"/>
        <end position="387"/>
    </location>
</feature>
<evidence type="ECO:0000256" key="6">
    <source>
        <dbReference type="ARBA" id="ARBA00022618"/>
    </source>
</evidence>
<accession>A0ABP0YZX4</accession>
<organism evidence="13 14">
    <name type="scientific">Citrullus colocynthis</name>
    <name type="common">colocynth</name>
    <dbReference type="NCBI Taxonomy" id="252529"/>
    <lineage>
        <taxon>Eukaryota</taxon>
        <taxon>Viridiplantae</taxon>
        <taxon>Streptophyta</taxon>
        <taxon>Embryophyta</taxon>
        <taxon>Tracheophyta</taxon>
        <taxon>Spermatophyta</taxon>
        <taxon>Magnoliopsida</taxon>
        <taxon>eudicotyledons</taxon>
        <taxon>Gunneridae</taxon>
        <taxon>Pentapetalae</taxon>
        <taxon>rosids</taxon>
        <taxon>fabids</taxon>
        <taxon>Cucurbitales</taxon>
        <taxon>Cucurbitaceae</taxon>
        <taxon>Benincaseae</taxon>
        <taxon>Citrullus</taxon>
    </lineage>
</organism>
<dbReference type="InterPro" id="IPR011074">
    <property type="entry name" value="CRAL/TRIO_N_dom"/>
</dbReference>
<dbReference type="InterPro" id="IPR036273">
    <property type="entry name" value="CRAL/TRIO_N_dom_sf"/>
</dbReference>
<dbReference type="Pfam" id="PF00650">
    <property type="entry name" value="CRAL_TRIO"/>
    <property type="match status" value="1"/>
</dbReference>
<evidence type="ECO:0000259" key="11">
    <source>
        <dbReference type="PROSITE" id="PS50191"/>
    </source>
</evidence>
<dbReference type="PROSITE" id="PS50866">
    <property type="entry name" value="GOLD"/>
    <property type="match status" value="1"/>
</dbReference>
<evidence type="ECO:0000256" key="7">
    <source>
        <dbReference type="ARBA" id="ARBA00023121"/>
    </source>
</evidence>
<dbReference type="Gene3D" id="3.40.525.10">
    <property type="entry name" value="CRAL-TRIO lipid binding domain"/>
    <property type="match status" value="1"/>
</dbReference>
<feature type="region of interest" description="Disordered" evidence="10">
    <location>
        <begin position="1"/>
        <end position="45"/>
    </location>
</feature>
<gene>
    <name evidence="13" type="ORF">CITCOLO1_LOCUS18417</name>
</gene>
<keyword evidence="5" id="KW-0963">Cytoplasm</keyword>
<comment type="subcellular location">
    <subcellularLocation>
        <location evidence="2">Cytoplasm</location>
    </subcellularLocation>
    <subcellularLocation>
        <location evidence="1">Membrane</location>
    </subcellularLocation>
</comment>
<name>A0ABP0YZX4_9ROSI</name>
<dbReference type="PANTHER" id="PTHR45932">
    <property type="entry name" value="PATELLIN-1"/>
    <property type="match status" value="1"/>
</dbReference>
<dbReference type="InterPro" id="IPR056794">
    <property type="entry name" value="PATL1-6_C_GOLD"/>
</dbReference>
<sequence>MADRIPTVLPLDDRQLEENPLPPPVESLSAVTDSPVLPETESISPTEVVLESVSLPPPAAVVEKEEPLQPPFDSVSVESTKFNAIEEQTIPQTCVSFKEESNIVADLADSERKALQELRQLVEEGTKNHIFQIPPTENSKIGENQAKEVQEAAQTSSLPEKKLLIWGIPLLEDDRTDVILLKFLRARDFKVRDAFVMFRNTIRWREEFGIDSLVEENLGDDLEKVVYMHGYSRENHPVCYNVFGEFQNKDLYSKIFSDETKFLRWRIQFLERSIRKLDFRPGGISTIFQVNDLKNSPGPGKRELRMATKQAIQVLQDNYPEFVAKQVFINVPWWYLAFYTMISPFLTQRTKSKFIFAGPSKSAETLFKYISPEQVPIEYGGLSVDDCDCNPDFDASDQATEVSIKPSTKQTVEIIIYEKCIIAWELRVVGWEVSYSAEFVPNTEEAYTVIIQKTRKMAATDEPVISRSFQVFELGKVLFTIDNPTSKKKKLIYRFKVKVLRE</sequence>
<dbReference type="InterPro" id="IPR044834">
    <property type="entry name" value="PATL"/>
</dbReference>
<dbReference type="SMART" id="SM01100">
    <property type="entry name" value="CRAL_TRIO_N"/>
    <property type="match status" value="1"/>
</dbReference>
<evidence type="ECO:0000256" key="5">
    <source>
        <dbReference type="ARBA" id="ARBA00022490"/>
    </source>
</evidence>
<evidence type="ECO:0000313" key="14">
    <source>
        <dbReference type="Proteomes" id="UP001642487"/>
    </source>
</evidence>
<evidence type="ECO:0000256" key="2">
    <source>
        <dbReference type="ARBA" id="ARBA00004496"/>
    </source>
</evidence>
<keyword evidence="4" id="KW-0813">Transport</keyword>
<dbReference type="InterPro" id="IPR036865">
    <property type="entry name" value="CRAL-TRIO_dom_sf"/>
</dbReference>
<dbReference type="Proteomes" id="UP001642487">
    <property type="component" value="Chromosome 7"/>
</dbReference>
<dbReference type="CDD" id="cd00170">
    <property type="entry name" value="SEC14"/>
    <property type="match status" value="1"/>
</dbReference>